<feature type="compositionally biased region" description="Polar residues" evidence="2">
    <location>
        <begin position="218"/>
        <end position="228"/>
    </location>
</feature>
<dbReference type="InterPro" id="IPR005612">
    <property type="entry name" value="CCAAT-binding_factor"/>
</dbReference>
<evidence type="ECO:0000256" key="1">
    <source>
        <dbReference type="ARBA" id="ARBA00007797"/>
    </source>
</evidence>
<feature type="compositionally biased region" description="Basic and acidic residues" evidence="2">
    <location>
        <begin position="65"/>
        <end position="82"/>
    </location>
</feature>
<feature type="region of interest" description="Disordered" evidence="2">
    <location>
        <begin position="1035"/>
        <end position="1060"/>
    </location>
</feature>
<feature type="compositionally biased region" description="Low complexity" evidence="2">
    <location>
        <begin position="191"/>
        <end position="209"/>
    </location>
</feature>
<feature type="region of interest" description="Disordered" evidence="2">
    <location>
        <begin position="39"/>
        <end position="108"/>
    </location>
</feature>
<dbReference type="SUPFAM" id="SSF48371">
    <property type="entry name" value="ARM repeat"/>
    <property type="match status" value="1"/>
</dbReference>
<keyword evidence="5" id="KW-1185">Reference proteome</keyword>
<feature type="domain" description="CCAAT-binding factor" evidence="3">
    <location>
        <begin position="639"/>
        <end position="821"/>
    </location>
</feature>
<dbReference type="InterPro" id="IPR016024">
    <property type="entry name" value="ARM-type_fold"/>
</dbReference>
<organism evidence="4 5">
    <name type="scientific">Amorphotheca resinae ATCC 22711</name>
    <dbReference type="NCBI Taxonomy" id="857342"/>
    <lineage>
        <taxon>Eukaryota</taxon>
        <taxon>Fungi</taxon>
        <taxon>Dikarya</taxon>
        <taxon>Ascomycota</taxon>
        <taxon>Pezizomycotina</taxon>
        <taxon>Leotiomycetes</taxon>
        <taxon>Helotiales</taxon>
        <taxon>Amorphothecaceae</taxon>
        <taxon>Amorphotheca</taxon>
    </lineage>
</organism>
<protein>
    <recommendedName>
        <fullName evidence="3">CCAAT-binding factor domain-containing protein</fullName>
    </recommendedName>
</protein>
<accession>A0A2T3AQ18</accession>
<dbReference type="InterPro" id="IPR011989">
    <property type="entry name" value="ARM-like"/>
</dbReference>
<feature type="region of interest" description="Disordered" evidence="2">
    <location>
        <begin position="1"/>
        <end position="23"/>
    </location>
</feature>
<dbReference type="STRING" id="857342.A0A2T3AQ18"/>
<dbReference type="GeneID" id="36575248"/>
<evidence type="ECO:0000256" key="2">
    <source>
        <dbReference type="SAM" id="MobiDB-lite"/>
    </source>
</evidence>
<feature type="region of interest" description="Disordered" evidence="2">
    <location>
        <begin position="766"/>
        <end position="793"/>
    </location>
</feature>
<dbReference type="OrthoDB" id="28947at2759"/>
<feature type="region of interest" description="Disordered" evidence="2">
    <location>
        <begin position="562"/>
        <end position="594"/>
    </location>
</feature>
<feature type="compositionally biased region" description="Acidic residues" evidence="2">
    <location>
        <begin position="961"/>
        <end position="979"/>
    </location>
</feature>
<feature type="compositionally biased region" description="Acidic residues" evidence="2">
    <location>
        <begin position="131"/>
        <end position="141"/>
    </location>
</feature>
<name>A0A2T3AQ18_AMORE</name>
<feature type="region of interest" description="Disordered" evidence="2">
    <location>
        <begin position="857"/>
        <end position="876"/>
    </location>
</feature>
<evidence type="ECO:0000313" key="4">
    <source>
        <dbReference type="EMBL" id="PSS07100.1"/>
    </source>
</evidence>
<feature type="compositionally biased region" description="Acidic residues" evidence="2">
    <location>
        <begin position="940"/>
        <end position="949"/>
    </location>
</feature>
<feature type="compositionally biased region" description="Acidic residues" evidence="2">
    <location>
        <begin position="175"/>
        <end position="190"/>
    </location>
</feature>
<dbReference type="RefSeq" id="XP_024716756.1">
    <property type="nucleotide sequence ID" value="XM_024867167.1"/>
</dbReference>
<dbReference type="EMBL" id="KZ679019">
    <property type="protein sequence ID" value="PSS07100.1"/>
    <property type="molecule type" value="Genomic_DNA"/>
</dbReference>
<dbReference type="FunCoup" id="A0A2T3AQ18">
    <property type="interactions" value="937"/>
</dbReference>
<feature type="region of interest" description="Disordered" evidence="2">
    <location>
        <begin position="922"/>
        <end position="1007"/>
    </location>
</feature>
<dbReference type="GO" id="GO:0005634">
    <property type="term" value="C:nucleus"/>
    <property type="evidence" value="ECO:0007669"/>
    <property type="project" value="TreeGrafter"/>
</dbReference>
<dbReference type="InParanoid" id="A0A2T3AQ18"/>
<feature type="compositionally biased region" description="Basic and acidic residues" evidence="2">
    <location>
        <begin position="1035"/>
        <end position="1050"/>
    </location>
</feature>
<evidence type="ECO:0000259" key="3">
    <source>
        <dbReference type="Pfam" id="PF03914"/>
    </source>
</evidence>
<gene>
    <name evidence="4" type="ORF">M430DRAFT_37689</name>
</gene>
<feature type="compositionally biased region" description="Acidic residues" evidence="2">
    <location>
        <begin position="987"/>
        <end position="1007"/>
    </location>
</feature>
<feature type="compositionally biased region" description="Polar residues" evidence="2">
    <location>
        <begin position="766"/>
        <end position="786"/>
    </location>
</feature>
<dbReference type="AlphaFoldDB" id="A0A2T3AQ18"/>
<reference evidence="4 5" key="1">
    <citation type="journal article" date="2018" name="New Phytol.">
        <title>Comparative genomics and transcriptomics depict ericoid mycorrhizal fungi as versatile saprotrophs and plant mutualists.</title>
        <authorList>
            <person name="Martino E."/>
            <person name="Morin E."/>
            <person name="Grelet G.A."/>
            <person name="Kuo A."/>
            <person name="Kohler A."/>
            <person name="Daghino S."/>
            <person name="Barry K.W."/>
            <person name="Cichocki N."/>
            <person name="Clum A."/>
            <person name="Dockter R.B."/>
            <person name="Hainaut M."/>
            <person name="Kuo R.C."/>
            <person name="LaButti K."/>
            <person name="Lindahl B.D."/>
            <person name="Lindquist E.A."/>
            <person name="Lipzen A."/>
            <person name="Khouja H.R."/>
            <person name="Magnuson J."/>
            <person name="Murat C."/>
            <person name="Ohm R.A."/>
            <person name="Singer S.W."/>
            <person name="Spatafora J.W."/>
            <person name="Wang M."/>
            <person name="Veneault-Fourrey C."/>
            <person name="Henrissat B."/>
            <person name="Grigoriev I.V."/>
            <person name="Martin F.M."/>
            <person name="Perotto S."/>
        </authorList>
    </citation>
    <scope>NUCLEOTIDE SEQUENCE [LARGE SCALE GENOMIC DNA]</scope>
    <source>
        <strain evidence="4 5">ATCC 22711</strain>
    </source>
</reference>
<feature type="compositionally biased region" description="Basic and acidic residues" evidence="2">
    <location>
        <begin position="581"/>
        <end position="594"/>
    </location>
</feature>
<dbReference type="InterPro" id="IPR040155">
    <property type="entry name" value="CEBPZ/Mak21-like"/>
</dbReference>
<dbReference type="Gene3D" id="1.25.10.10">
    <property type="entry name" value="Leucine-rich Repeat Variant"/>
    <property type="match status" value="1"/>
</dbReference>
<proteinExistence type="inferred from homology"/>
<dbReference type="PANTHER" id="PTHR12048:SF0">
    <property type="entry name" value="CCAAT_ENHANCER-BINDING PROTEIN ZETA"/>
    <property type="match status" value="1"/>
</dbReference>
<feature type="region of interest" description="Disordered" evidence="2">
    <location>
        <begin position="131"/>
        <end position="232"/>
    </location>
</feature>
<evidence type="ECO:0000313" key="5">
    <source>
        <dbReference type="Proteomes" id="UP000241818"/>
    </source>
</evidence>
<dbReference type="PANTHER" id="PTHR12048">
    <property type="entry name" value="CCAAT-BINDING FACTOR-RELATED"/>
    <property type="match status" value="1"/>
</dbReference>
<sequence>MAKPTKHAAKQVTMSVAENGPTFDEKALLALTAKIEKSFETSKAPQQTPDSRRQTQKKTKGGLVDTKKVQEPSRGSKRDARGNRKTSGGGSTERSRSTHQQSGNVPDEKAILLQEILALGGTEEDLDLVADVISDDEDLDAESSTPPDKSFRNDLEKFVTGLGIDGKVDGNASEPDTEEHELEDEWEEASASESPSESAVVVEDASSTSKTVAKSVPDTKTSEPSSSKDSNRRLMFEARPDWHAAPLSNLPSPKSKDVAQFHGAITNLRDHAMSLLEADSNLYASKHLSSSSSHRFLSTIMSSGTLSDKVSALTLVVQESPVHTTKSFESLLALAKKRSRGQAVTALGALKDLLGVGVVLPADRRLRSFATQPGLLGTLQENSISNWRSGQKLPGQITNAHLISWAYEDWLKESYFEMLKVLEGWCNDEVEYARSRAVTYVYELLREKPEQESNLLRLLVNKLGDPDKKIASRTSYLLLQLQTSHPLMKPIIIRSIETELLLRPGQSSHAKYYAINTLNQTILSGKEEDIARKLLDIYFDLFVSLLKKPNLQKEVTGPAVNRKGQIQGGGGAMGKKAKAKASKEEEAKQASEETTEKMISAVLTGVNRAFPFSQSDDPTLEKHMDTLFRITHSSNFNTSVQALMLIEQLATTKHLAVDRFYRTLYESLLDPRLITSSKHTLYLNLLFRALRSDLNAKRVKAFAKRILQVITLHQPPFICGALYLLRELEGTFPGLKSLLNDPEDDGQEDVEFFRDVPEDAALEAQVQDSNKISPPNNISKLASQSYDGRKRDPEYSNADKSCLWEIIPFLVHFHPSVSVFASRLLNDETMPPKPDLASHTLTHFLDRFVYRNAKTATAGPRGGSIMQPLSGGDSRGVLLSSRATQQKQEPVNSEAFWRKKAEDISVDEVFFHKYFSHIGKGKQVSNEKKASSKSAAGSDNGDEENEDEIWQALVDSRPEVEGESDDGSDLDMLDLEDSDAPSSISDVESDAEDLELAGSEDSEAGNLDLFDEENVSLDGQGDAASDIDELFEKELQVGHGSSEKAEESSRQKRRKLKNLPTFASAEDYAEMLDNEEDEDL</sequence>
<dbReference type="Proteomes" id="UP000241818">
    <property type="component" value="Unassembled WGS sequence"/>
</dbReference>
<comment type="similarity">
    <text evidence="1">Belongs to the CBF/MAK21 family.</text>
</comment>
<dbReference type="Pfam" id="PF03914">
    <property type="entry name" value="CBF"/>
    <property type="match status" value="1"/>
</dbReference>